<proteinExistence type="predicted"/>
<dbReference type="EMBL" id="CCKQ01002812">
    <property type="protein sequence ID" value="CDW73920.1"/>
    <property type="molecule type" value="Genomic_DNA"/>
</dbReference>
<reference evidence="1 2" key="1">
    <citation type="submission" date="2014-06" db="EMBL/GenBank/DDBJ databases">
        <authorList>
            <person name="Swart Estienne"/>
        </authorList>
    </citation>
    <scope>NUCLEOTIDE SEQUENCE [LARGE SCALE GENOMIC DNA]</scope>
    <source>
        <strain evidence="1 2">130c</strain>
    </source>
</reference>
<organism evidence="1 2">
    <name type="scientific">Stylonychia lemnae</name>
    <name type="common">Ciliate</name>
    <dbReference type="NCBI Taxonomy" id="5949"/>
    <lineage>
        <taxon>Eukaryota</taxon>
        <taxon>Sar</taxon>
        <taxon>Alveolata</taxon>
        <taxon>Ciliophora</taxon>
        <taxon>Intramacronucleata</taxon>
        <taxon>Spirotrichea</taxon>
        <taxon>Stichotrichia</taxon>
        <taxon>Sporadotrichida</taxon>
        <taxon>Oxytrichidae</taxon>
        <taxon>Stylonychinae</taxon>
        <taxon>Stylonychia</taxon>
    </lineage>
</organism>
<protein>
    <submittedName>
        <fullName evidence="1">Uncharacterized protein</fullName>
    </submittedName>
</protein>
<gene>
    <name evidence="1" type="primary">Contig14717.g15674</name>
    <name evidence="1" type="ORF">STYLEM_2910</name>
</gene>
<evidence type="ECO:0000313" key="1">
    <source>
        <dbReference type="EMBL" id="CDW73920.1"/>
    </source>
</evidence>
<keyword evidence="2" id="KW-1185">Reference proteome</keyword>
<sequence>MERAQQWKNSKWMLRLEGELNTTDIEARVLETETLRTSNIQSNVYIKGKVELRQQNQIAKINTILEVIQHEEKIALIPSFEQVSQISQELDIKLPPKTDHIYVRGRLDYYNDIPGLAYIKLADSNVYIWLYPLENTDNICTENKEKLKQLELLPYNKQNAQINSKVDLSEIKSLDGSLRLEFGISFNKACYGLINKLHVDKNINAFEFRDINIVQTQ</sequence>
<evidence type="ECO:0000313" key="2">
    <source>
        <dbReference type="Proteomes" id="UP000039865"/>
    </source>
</evidence>
<dbReference type="AlphaFoldDB" id="A0A077ZVH7"/>
<name>A0A077ZVH7_STYLE</name>
<dbReference type="Proteomes" id="UP000039865">
    <property type="component" value="Unassembled WGS sequence"/>
</dbReference>
<accession>A0A077ZVH7</accession>
<dbReference type="InParanoid" id="A0A077ZVH7"/>